<feature type="region of interest" description="Disordered" evidence="1">
    <location>
        <begin position="241"/>
        <end position="262"/>
    </location>
</feature>
<dbReference type="AlphaFoldDB" id="W4H674"/>
<evidence type="ECO:0000313" key="2">
    <source>
        <dbReference type="EMBL" id="ETV87412.1"/>
    </source>
</evidence>
<dbReference type="STRING" id="112090.W4H674"/>
<dbReference type="VEuPathDB" id="FungiDB:H257_00996"/>
<feature type="compositionally biased region" description="Polar residues" evidence="1">
    <location>
        <begin position="241"/>
        <end position="256"/>
    </location>
</feature>
<dbReference type="PANTHER" id="PTHR37332">
    <property type="entry name" value="EXPRESSED PROTEIN"/>
    <property type="match status" value="1"/>
</dbReference>
<sequence>MQAEAIDVQSTDLEELSRLATQQRRTLLGNLTQLRKHDYAYLRSLHADPHNSYFLNIARFQESTLNLSNALGPENHQKRCEQLYYLGLSLGRLLTTTHSSSQLAMDGCQLMDELDFYFAAPSIQNMKLVTVATKVPFYERPREPSADDSVFPEPYRTVVRKWNNKPVYQRLVTPHLAFPLDYCLLVVSICDVVTLVYAKLQEDPCHQPHVFQALLRLDDKLKKTVLDHVNKHLSAAATASIKDQMQSLRPPTTQHPPSRARG</sequence>
<accession>W4H674</accession>
<proteinExistence type="predicted"/>
<evidence type="ECO:0000256" key="1">
    <source>
        <dbReference type="SAM" id="MobiDB-lite"/>
    </source>
</evidence>
<dbReference type="RefSeq" id="XP_009822275.1">
    <property type="nucleotide sequence ID" value="XM_009823973.1"/>
</dbReference>
<organism evidence="2">
    <name type="scientific">Aphanomyces astaci</name>
    <name type="common">Crayfish plague agent</name>
    <dbReference type="NCBI Taxonomy" id="112090"/>
    <lineage>
        <taxon>Eukaryota</taxon>
        <taxon>Sar</taxon>
        <taxon>Stramenopiles</taxon>
        <taxon>Oomycota</taxon>
        <taxon>Saprolegniomycetes</taxon>
        <taxon>Saprolegniales</taxon>
        <taxon>Verrucalvaceae</taxon>
        <taxon>Aphanomyces</taxon>
    </lineage>
</organism>
<name>W4H674_APHAT</name>
<dbReference type="EMBL" id="KI913115">
    <property type="protein sequence ID" value="ETV87412.1"/>
    <property type="molecule type" value="Genomic_DNA"/>
</dbReference>
<dbReference type="OrthoDB" id="14339at2759"/>
<dbReference type="GeneID" id="20802992"/>
<dbReference type="PANTHER" id="PTHR37332:SF1">
    <property type="entry name" value="ELMO DOMAIN-CONTAINING PROTEIN"/>
    <property type="match status" value="1"/>
</dbReference>
<gene>
    <name evidence="2" type="ORF">H257_00996</name>
</gene>
<reference evidence="2" key="1">
    <citation type="submission" date="2013-12" db="EMBL/GenBank/DDBJ databases">
        <title>The Genome Sequence of Aphanomyces astaci APO3.</title>
        <authorList>
            <consortium name="The Broad Institute Genomics Platform"/>
            <person name="Russ C."/>
            <person name="Tyler B."/>
            <person name="van West P."/>
            <person name="Dieguez-Uribeondo J."/>
            <person name="Young S.K."/>
            <person name="Zeng Q."/>
            <person name="Gargeya S."/>
            <person name="Fitzgerald M."/>
            <person name="Abouelleil A."/>
            <person name="Alvarado L."/>
            <person name="Chapman S.B."/>
            <person name="Gainer-Dewar J."/>
            <person name="Goldberg J."/>
            <person name="Griggs A."/>
            <person name="Gujja S."/>
            <person name="Hansen M."/>
            <person name="Howarth C."/>
            <person name="Imamovic A."/>
            <person name="Ireland A."/>
            <person name="Larimer J."/>
            <person name="McCowan C."/>
            <person name="Murphy C."/>
            <person name="Pearson M."/>
            <person name="Poon T.W."/>
            <person name="Priest M."/>
            <person name="Roberts A."/>
            <person name="Saif S."/>
            <person name="Shea T."/>
            <person name="Sykes S."/>
            <person name="Wortman J."/>
            <person name="Nusbaum C."/>
            <person name="Birren B."/>
        </authorList>
    </citation>
    <scope>NUCLEOTIDE SEQUENCE [LARGE SCALE GENOMIC DNA]</scope>
    <source>
        <strain evidence="2">APO3</strain>
    </source>
</reference>
<protein>
    <submittedName>
        <fullName evidence="2">Uncharacterized protein</fullName>
    </submittedName>
</protein>